<dbReference type="EMBL" id="JANBPK010001319">
    <property type="protein sequence ID" value="KAJ2923546.1"/>
    <property type="molecule type" value="Genomic_DNA"/>
</dbReference>
<gene>
    <name evidence="2" type="ORF">H1R20_g13547</name>
</gene>
<feature type="non-terminal residue" evidence="2">
    <location>
        <position position="455"/>
    </location>
</feature>
<dbReference type="Proteomes" id="UP001140091">
    <property type="component" value="Unassembled WGS sequence"/>
</dbReference>
<evidence type="ECO:0000256" key="1">
    <source>
        <dbReference type="SAM" id="MobiDB-lite"/>
    </source>
</evidence>
<comment type="caution">
    <text evidence="2">The sequence shown here is derived from an EMBL/GenBank/DDBJ whole genome shotgun (WGS) entry which is preliminary data.</text>
</comment>
<dbReference type="OrthoDB" id="10430033at2759"/>
<keyword evidence="3" id="KW-1185">Reference proteome</keyword>
<organism evidence="2 3">
    <name type="scientific">Candolleomyces eurysporus</name>
    <dbReference type="NCBI Taxonomy" id="2828524"/>
    <lineage>
        <taxon>Eukaryota</taxon>
        <taxon>Fungi</taxon>
        <taxon>Dikarya</taxon>
        <taxon>Basidiomycota</taxon>
        <taxon>Agaricomycotina</taxon>
        <taxon>Agaricomycetes</taxon>
        <taxon>Agaricomycetidae</taxon>
        <taxon>Agaricales</taxon>
        <taxon>Agaricineae</taxon>
        <taxon>Psathyrellaceae</taxon>
        <taxon>Candolleomyces</taxon>
    </lineage>
</organism>
<dbReference type="AlphaFoldDB" id="A0A9W8IUE8"/>
<feature type="region of interest" description="Disordered" evidence="1">
    <location>
        <begin position="234"/>
        <end position="311"/>
    </location>
</feature>
<feature type="compositionally biased region" description="Polar residues" evidence="1">
    <location>
        <begin position="205"/>
        <end position="214"/>
    </location>
</feature>
<proteinExistence type="predicted"/>
<sequence>MDPTIASTRYHVVFGTVRAGIYTPGTPVVAKRSESSSLPIIIVCATSKQAESVQKLNDLAGNKLTKAALGLPRIRLFLDLIEDFDVGLLSRSSQSWYAVWELHYATREIHRTIFTQYSDYGHLASSTPGVHSSRQHRKFCDIVPAIVWLLARGDSSFLINNQLSQYLPPADRRKAYNTPDTGIRNLDPNVISVSDDEDQVEEELPQTSGSSFSVTAPPMIDLVTPPLRQTAAPKSMTLMSSTPSAPTRKTKSKTKRTLTPTDDMLSQLPRPAPHKSPEPPRPGPSKSRWLSKASVPKNPFQSPPAPSISASSMSASISSASTLTLTPLPSVAMSISSKYSRRAPTHLDCSAIAESLSSETFMRHRAIDGTVTGSMRYDDPALQSHPLPMSQHLPLAVVDYIRSHGYGRDMMVLVETAMAAAGQDEHNFIKAMGLQNHPGAEAGFIWRLAHNCHAL</sequence>
<protein>
    <submittedName>
        <fullName evidence="2">Uncharacterized protein</fullName>
    </submittedName>
</protein>
<evidence type="ECO:0000313" key="3">
    <source>
        <dbReference type="Proteomes" id="UP001140091"/>
    </source>
</evidence>
<name>A0A9W8IUE8_9AGAR</name>
<evidence type="ECO:0000313" key="2">
    <source>
        <dbReference type="EMBL" id="KAJ2923546.1"/>
    </source>
</evidence>
<feature type="compositionally biased region" description="Acidic residues" evidence="1">
    <location>
        <begin position="194"/>
        <end position="204"/>
    </location>
</feature>
<reference evidence="2" key="1">
    <citation type="submission" date="2022-06" db="EMBL/GenBank/DDBJ databases">
        <title>Genome Sequence of Candolleomyces eurysporus.</title>
        <authorList>
            <person name="Buettner E."/>
        </authorList>
    </citation>
    <scope>NUCLEOTIDE SEQUENCE</scope>
    <source>
        <strain evidence="2">VTCC 930004</strain>
    </source>
</reference>
<accession>A0A9W8IUE8</accession>
<feature type="region of interest" description="Disordered" evidence="1">
    <location>
        <begin position="194"/>
        <end position="219"/>
    </location>
</feature>